<sequence>MDALKSVPSATRSRDRNRSESKSKGKRELLAQTPCTSSCRRSYSPEQTSGSRSNKRPFHNQRSNSPESTSGSESNKRRSHSSHSTSSYSPDLSLDLPDPEHISSSLEETENPLETEGGQADEEILTLDEGILTLLGEEKENTKPFEIHKVVKNRWQTILSQGLDKEERKDLLAKHIIPSNLKTLSPPEMNPEILAALPGSAIKNERYQISRQTQLGKGIAALGTALNLLLKNKIKSAKAVERSGRDLKQPFQAHNSNTYNHNDNKHRMVAKMNVKEPLEPRQGTRGNFDRRGVILKLKEGKKHSGDEIKGLLVSACPAIKYAKMYTRMLEREKYKALQRCGQNYNRVMSISDRARLDLNWWKRQVMHSKQEIKRDLFKLEIFSDASKTGWGAYCEGRTTHGWWSALESAEHINFLELMAVFYSLKCFTADLRTCNILLRIDNTTAISYINRMGSVQYPKLNDLSRQIWQWCEARDLWLCASYIGSKENKADESSREDTPNVSQSYPGSREIVRKAFIKMGHSEETVSTSIESISASTLKQYNSSYQAWWKFCRVKNIDPYSADSSGVLAFMQHELNTKASRYGTFNQHRSALSLILPGEIGKDILIRRFLKEPIKTTRFRGSQPVLEIPYFLENPKLCVASTLLSYIEKTADIRSEFLEALIK</sequence>
<protein>
    <recommendedName>
        <fullName evidence="5">Reverse transcriptase RNase H-like domain-containing protein</fullName>
    </recommendedName>
</protein>
<gene>
    <name evidence="3" type="ORF">NQ317_006676</name>
</gene>
<keyword evidence="1" id="KW-0238">DNA-binding</keyword>
<dbReference type="EMBL" id="JAPWTJ010004485">
    <property type="protein sequence ID" value="KAJ8944526.1"/>
    <property type="molecule type" value="Genomic_DNA"/>
</dbReference>
<keyword evidence="4" id="KW-1185">Reference proteome</keyword>
<feature type="compositionally biased region" description="Acidic residues" evidence="2">
    <location>
        <begin position="107"/>
        <end position="119"/>
    </location>
</feature>
<feature type="compositionally biased region" description="Polar residues" evidence="2">
    <location>
        <begin position="33"/>
        <end position="52"/>
    </location>
</feature>
<organism evidence="3 4">
    <name type="scientific">Molorchus minor</name>
    <dbReference type="NCBI Taxonomy" id="1323400"/>
    <lineage>
        <taxon>Eukaryota</taxon>
        <taxon>Metazoa</taxon>
        <taxon>Ecdysozoa</taxon>
        <taxon>Arthropoda</taxon>
        <taxon>Hexapoda</taxon>
        <taxon>Insecta</taxon>
        <taxon>Pterygota</taxon>
        <taxon>Neoptera</taxon>
        <taxon>Endopterygota</taxon>
        <taxon>Coleoptera</taxon>
        <taxon>Polyphaga</taxon>
        <taxon>Cucujiformia</taxon>
        <taxon>Chrysomeloidea</taxon>
        <taxon>Cerambycidae</taxon>
        <taxon>Lamiinae</taxon>
        <taxon>Monochamini</taxon>
        <taxon>Molorchus</taxon>
    </lineage>
</organism>
<feature type="compositionally biased region" description="Low complexity" evidence="2">
    <location>
        <begin position="63"/>
        <end position="73"/>
    </location>
</feature>
<dbReference type="Gene3D" id="1.10.150.130">
    <property type="match status" value="1"/>
</dbReference>
<dbReference type="InterPro" id="IPR010998">
    <property type="entry name" value="Integrase_recombinase_N"/>
</dbReference>
<evidence type="ECO:0000256" key="2">
    <source>
        <dbReference type="SAM" id="MobiDB-lite"/>
    </source>
</evidence>
<feature type="compositionally biased region" description="Low complexity" evidence="2">
    <location>
        <begin position="82"/>
        <end position="93"/>
    </location>
</feature>
<dbReference type="SUPFAM" id="SSF53098">
    <property type="entry name" value="Ribonuclease H-like"/>
    <property type="match status" value="1"/>
</dbReference>
<dbReference type="PANTHER" id="PTHR33050">
    <property type="entry name" value="REVERSE TRANSCRIPTASE DOMAIN-CONTAINING PROTEIN"/>
    <property type="match status" value="1"/>
</dbReference>
<name>A0ABQ9IPR6_9CUCU</name>
<reference evidence="3" key="1">
    <citation type="journal article" date="2023" name="Insect Mol. Biol.">
        <title>Genome sequencing provides insights into the evolution of gene families encoding plant cell wall-degrading enzymes in longhorned beetles.</title>
        <authorList>
            <person name="Shin N.R."/>
            <person name="Okamura Y."/>
            <person name="Kirsch R."/>
            <person name="Pauchet Y."/>
        </authorList>
    </citation>
    <scope>NUCLEOTIDE SEQUENCE</scope>
    <source>
        <strain evidence="3">MMC_N1</strain>
    </source>
</reference>
<feature type="compositionally biased region" description="Basic and acidic residues" evidence="2">
    <location>
        <begin position="12"/>
        <end position="29"/>
    </location>
</feature>
<proteinExistence type="predicted"/>
<dbReference type="Proteomes" id="UP001162164">
    <property type="component" value="Unassembled WGS sequence"/>
</dbReference>
<dbReference type="SUPFAM" id="SSF47823">
    <property type="entry name" value="lambda integrase-like, N-terminal domain"/>
    <property type="match status" value="1"/>
</dbReference>
<evidence type="ECO:0000313" key="4">
    <source>
        <dbReference type="Proteomes" id="UP001162164"/>
    </source>
</evidence>
<dbReference type="InterPro" id="IPR052055">
    <property type="entry name" value="Hepadnavirus_pol/RT"/>
</dbReference>
<dbReference type="InterPro" id="IPR012337">
    <property type="entry name" value="RNaseH-like_sf"/>
</dbReference>
<dbReference type="PANTHER" id="PTHR33050:SF7">
    <property type="entry name" value="RIBONUCLEASE H"/>
    <property type="match status" value="1"/>
</dbReference>
<dbReference type="CDD" id="cd09275">
    <property type="entry name" value="RNase_HI_RT_DIRS1"/>
    <property type="match status" value="1"/>
</dbReference>
<feature type="region of interest" description="Disordered" evidence="2">
    <location>
        <begin position="1"/>
        <end position="119"/>
    </location>
</feature>
<accession>A0ABQ9IPR6</accession>
<evidence type="ECO:0000313" key="3">
    <source>
        <dbReference type="EMBL" id="KAJ8944526.1"/>
    </source>
</evidence>
<evidence type="ECO:0008006" key="5">
    <source>
        <dbReference type="Google" id="ProtNLM"/>
    </source>
</evidence>
<comment type="caution">
    <text evidence="3">The sequence shown here is derived from an EMBL/GenBank/DDBJ whole genome shotgun (WGS) entry which is preliminary data.</text>
</comment>
<evidence type="ECO:0000256" key="1">
    <source>
        <dbReference type="ARBA" id="ARBA00023125"/>
    </source>
</evidence>